<evidence type="ECO:0000313" key="2">
    <source>
        <dbReference type="EMBL" id="MFC7142198.1"/>
    </source>
</evidence>
<dbReference type="PANTHER" id="PTHR42241">
    <property type="entry name" value="HYPOTHETICAL MEMBRANE PROTEIN, CONSERVED, DUF998 FAMILY"/>
    <property type="match status" value="1"/>
</dbReference>
<organism evidence="2 3">
    <name type="scientific">Halosimplex aquaticum</name>
    <dbReference type="NCBI Taxonomy" id="3026162"/>
    <lineage>
        <taxon>Archaea</taxon>
        <taxon>Methanobacteriati</taxon>
        <taxon>Methanobacteriota</taxon>
        <taxon>Stenosarchaea group</taxon>
        <taxon>Halobacteria</taxon>
        <taxon>Halobacteriales</taxon>
        <taxon>Haloarculaceae</taxon>
        <taxon>Halosimplex</taxon>
    </lineage>
</organism>
<gene>
    <name evidence="2" type="ORF">ACFQMA_20465</name>
</gene>
<dbReference type="Proteomes" id="UP001596432">
    <property type="component" value="Unassembled WGS sequence"/>
</dbReference>
<feature type="transmembrane region" description="Helical" evidence="1">
    <location>
        <begin position="171"/>
        <end position="192"/>
    </location>
</feature>
<evidence type="ECO:0000313" key="3">
    <source>
        <dbReference type="Proteomes" id="UP001596432"/>
    </source>
</evidence>
<dbReference type="GeneID" id="78822533"/>
<dbReference type="EMBL" id="JBHTAS010000001">
    <property type="protein sequence ID" value="MFC7142198.1"/>
    <property type="molecule type" value="Genomic_DNA"/>
</dbReference>
<sequence>MAQSQYDPALARVPPSLGLAAVAVSFGGVVFAMFAAPWFSPFVHALSDLGARGAATAPIFNGALLVGGALGVGFVVSVLADVDHPIHAAGAMFGLLAMAFMALVGVFPLPHPMHGVVAIPFFVCLTLAVLLWGAGDYAAGRTVRGLVLVLAGVLHVVSWAWWILYPWFPPGIAIPELVGSVAFALWGGWIAVDELRRLRVDRDRL</sequence>
<feature type="transmembrane region" description="Helical" evidence="1">
    <location>
        <begin position="86"/>
        <end position="107"/>
    </location>
</feature>
<dbReference type="PANTHER" id="PTHR42241:SF2">
    <property type="entry name" value="HYPOTHETICAL MEMBRANE PROTEIN, CONSERVED, DUF998 FAMILY"/>
    <property type="match status" value="1"/>
</dbReference>
<keyword evidence="1" id="KW-0472">Membrane</keyword>
<protein>
    <submittedName>
        <fullName evidence="2">DUF998 domain-containing protein</fullName>
    </submittedName>
</protein>
<keyword evidence="3" id="KW-1185">Reference proteome</keyword>
<evidence type="ECO:0000256" key="1">
    <source>
        <dbReference type="SAM" id="Phobius"/>
    </source>
</evidence>
<feature type="transmembrane region" description="Helical" evidence="1">
    <location>
        <begin position="59"/>
        <end position="79"/>
    </location>
</feature>
<feature type="transmembrane region" description="Helical" evidence="1">
    <location>
        <begin position="17"/>
        <end position="39"/>
    </location>
</feature>
<comment type="caution">
    <text evidence="2">The sequence shown here is derived from an EMBL/GenBank/DDBJ whole genome shotgun (WGS) entry which is preliminary data.</text>
</comment>
<dbReference type="AlphaFoldDB" id="A0ABD5Y8M3"/>
<dbReference type="Pfam" id="PF06197">
    <property type="entry name" value="DUF998"/>
    <property type="match status" value="1"/>
</dbReference>
<proteinExistence type="predicted"/>
<accession>A0ABD5Y8M3</accession>
<keyword evidence="1" id="KW-0812">Transmembrane</keyword>
<feature type="transmembrane region" description="Helical" evidence="1">
    <location>
        <begin position="113"/>
        <end position="134"/>
    </location>
</feature>
<dbReference type="RefSeq" id="WP_274323267.1">
    <property type="nucleotide sequence ID" value="NZ_CP118158.1"/>
</dbReference>
<name>A0ABD5Y8M3_9EURY</name>
<dbReference type="InterPro" id="IPR009339">
    <property type="entry name" value="DUF998"/>
</dbReference>
<feature type="transmembrane region" description="Helical" evidence="1">
    <location>
        <begin position="146"/>
        <end position="165"/>
    </location>
</feature>
<reference evidence="2 3" key="1">
    <citation type="journal article" date="2019" name="Int. J. Syst. Evol. Microbiol.">
        <title>The Global Catalogue of Microorganisms (GCM) 10K type strain sequencing project: providing services to taxonomists for standard genome sequencing and annotation.</title>
        <authorList>
            <consortium name="The Broad Institute Genomics Platform"/>
            <consortium name="The Broad Institute Genome Sequencing Center for Infectious Disease"/>
            <person name="Wu L."/>
            <person name="Ma J."/>
        </authorList>
    </citation>
    <scope>NUCLEOTIDE SEQUENCE [LARGE SCALE GENOMIC DNA]</scope>
    <source>
        <strain evidence="2 3">XZYJT29</strain>
    </source>
</reference>
<keyword evidence="1" id="KW-1133">Transmembrane helix</keyword>